<feature type="transmembrane region" description="Helical" evidence="1">
    <location>
        <begin position="24"/>
        <end position="44"/>
    </location>
</feature>
<reference evidence="2 3" key="1">
    <citation type="journal article" date="2016" name="Nat. Commun.">
        <title>Thousands of microbial genomes shed light on interconnected biogeochemical processes in an aquifer system.</title>
        <authorList>
            <person name="Anantharaman K."/>
            <person name="Brown C.T."/>
            <person name="Hug L.A."/>
            <person name="Sharon I."/>
            <person name="Castelle C.J."/>
            <person name="Probst A.J."/>
            <person name="Thomas B.C."/>
            <person name="Singh A."/>
            <person name="Wilkins M.J."/>
            <person name="Karaoz U."/>
            <person name="Brodie E.L."/>
            <person name="Williams K.H."/>
            <person name="Hubbard S.S."/>
            <person name="Banfield J.F."/>
        </authorList>
    </citation>
    <scope>NUCLEOTIDE SEQUENCE [LARGE SCALE GENOMIC DNA]</scope>
</reference>
<proteinExistence type="predicted"/>
<dbReference type="Proteomes" id="UP000177407">
    <property type="component" value="Unassembled WGS sequence"/>
</dbReference>
<keyword evidence="1" id="KW-1133">Transmembrane helix</keyword>
<name>A0A1F5S2E4_9BACT</name>
<keyword evidence="1" id="KW-0472">Membrane</keyword>
<organism evidence="2 3">
    <name type="scientific">Candidatus Falkowbacteria bacterium RIFOXYA2_FULL_38_12</name>
    <dbReference type="NCBI Taxonomy" id="1797993"/>
    <lineage>
        <taxon>Bacteria</taxon>
        <taxon>Candidatus Falkowiibacteriota</taxon>
    </lineage>
</organism>
<accession>A0A1F5S2E4</accession>
<keyword evidence="1" id="KW-0812">Transmembrane</keyword>
<comment type="caution">
    <text evidence="2">The sequence shown here is derived from an EMBL/GenBank/DDBJ whole genome shotgun (WGS) entry which is preliminary data.</text>
</comment>
<protein>
    <recommendedName>
        <fullName evidence="4">Glycoside-hydrolase family GH114 TIM-barrel domain-containing protein</fullName>
    </recommendedName>
</protein>
<evidence type="ECO:0000313" key="3">
    <source>
        <dbReference type="Proteomes" id="UP000177407"/>
    </source>
</evidence>
<dbReference type="AlphaFoldDB" id="A0A1F5S2E4"/>
<dbReference type="Pfam" id="PF14885">
    <property type="entry name" value="GHL15"/>
    <property type="match status" value="1"/>
</dbReference>
<evidence type="ECO:0000256" key="1">
    <source>
        <dbReference type="SAM" id="Phobius"/>
    </source>
</evidence>
<evidence type="ECO:0000313" key="2">
    <source>
        <dbReference type="EMBL" id="OGF20878.1"/>
    </source>
</evidence>
<gene>
    <name evidence="2" type="ORF">A2257_00125</name>
</gene>
<evidence type="ECO:0008006" key="4">
    <source>
        <dbReference type="Google" id="ProtNLM"/>
    </source>
</evidence>
<sequence length="445" mass="51734">MDFILVGGLTAMDLELGKLSRKRYLKYLLFSIIGVAMATSAFLYQKKEVNPPELRTQSINMEEKYPRLANLFFKWDITDIEAKELAKWDLVAIDMEAGIKTPENLKKIREYNPNIKILAYITAQEFTYREDLLKESVLRRKIYKDFSEDWWLKTKNGGRLIWWPGTWMINVTNDAGVNKKGQRWNEYLPEFIASNVLSTGYWDGVFYDNTWDGVVWLPSGKELDFNEDGVADGAEEIDKKWQEGMEKIFQKTRELAPDKIVMSNGGKTYANLLNGITIEHFHRMDWSWGMNDYFTVLKEDQDPETMILACNTDNTGISDDYKKMRYCFASALLGDGYFAFDYGDQAHNYLWWYDEYDVFLGRPNGSAYNILDPKNQDLNRGVWRRDFERGIVLVNSTDKKQTIFLEDEFHKINGNQDKEANSGEIVKKISLEANDGIILLKISVD</sequence>
<dbReference type="EMBL" id="MFGA01000019">
    <property type="protein sequence ID" value="OGF20878.1"/>
    <property type="molecule type" value="Genomic_DNA"/>
</dbReference>
<dbReference type="InterPro" id="IPR029455">
    <property type="entry name" value="GHL15"/>
</dbReference>